<proteinExistence type="predicted"/>
<sequence length="104" mass="11779">MRRSAHATSAETLPALVRFPRSASPATCSTCRGVFHKAQKENQTSISNSILRMFIQRTPNVTGGRRRVRSPAPLARLTFQDMTKRRREFSLCMKFLGRPESDDP</sequence>
<accession>A0A4C1T0P5</accession>
<dbReference type="EMBL" id="BGZK01000023">
    <property type="protein sequence ID" value="GBP06831.1"/>
    <property type="molecule type" value="Genomic_DNA"/>
</dbReference>
<name>A0A4C1T0P5_EUMVA</name>
<organism evidence="1 2">
    <name type="scientific">Eumeta variegata</name>
    <name type="common">Bagworm moth</name>
    <name type="synonym">Eumeta japonica</name>
    <dbReference type="NCBI Taxonomy" id="151549"/>
    <lineage>
        <taxon>Eukaryota</taxon>
        <taxon>Metazoa</taxon>
        <taxon>Ecdysozoa</taxon>
        <taxon>Arthropoda</taxon>
        <taxon>Hexapoda</taxon>
        <taxon>Insecta</taxon>
        <taxon>Pterygota</taxon>
        <taxon>Neoptera</taxon>
        <taxon>Endopterygota</taxon>
        <taxon>Lepidoptera</taxon>
        <taxon>Glossata</taxon>
        <taxon>Ditrysia</taxon>
        <taxon>Tineoidea</taxon>
        <taxon>Psychidae</taxon>
        <taxon>Oiketicinae</taxon>
        <taxon>Eumeta</taxon>
    </lineage>
</organism>
<evidence type="ECO:0000313" key="1">
    <source>
        <dbReference type="EMBL" id="GBP06831.1"/>
    </source>
</evidence>
<dbReference type="AlphaFoldDB" id="A0A4C1T0P5"/>
<comment type="caution">
    <text evidence="1">The sequence shown here is derived from an EMBL/GenBank/DDBJ whole genome shotgun (WGS) entry which is preliminary data.</text>
</comment>
<protein>
    <submittedName>
        <fullName evidence="1">Uncharacterized protein</fullName>
    </submittedName>
</protein>
<gene>
    <name evidence="1" type="ORF">EVAR_92744_1</name>
</gene>
<evidence type="ECO:0000313" key="2">
    <source>
        <dbReference type="Proteomes" id="UP000299102"/>
    </source>
</evidence>
<dbReference type="Proteomes" id="UP000299102">
    <property type="component" value="Unassembled WGS sequence"/>
</dbReference>
<keyword evidence="2" id="KW-1185">Reference proteome</keyword>
<reference evidence="1 2" key="1">
    <citation type="journal article" date="2019" name="Commun. Biol.">
        <title>The bagworm genome reveals a unique fibroin gene that provides high tensile strength.</title>
        <authorList>
            <person name="Kono N."/>
            <person name="Nakamura H."/>
            <person name="Ohtoshi R."/>
            <person name="Tomita M."/>
            <person name="Numata K."/>
            <person name="Arakawa K."/>
        </authorList>
    </citation>
    <scope>NUCLEOTIDE SEQUENCE [LARGE SCALE GENOMIC DNA]</scope>
</reference>